<gene>
    <name evidence="1" type="ORF">ZOSMA_486G00050</name>
</gene>
<reference evidence="2" key="1">
    <citation type="journal article" date="2016" name="Nature">
        <title>The genome of the seagrass Zostera marina reveals angiosperm adaptation to the sea.</title>
        <authorList>
            <person name="Olsen J.L."/>
            <person name="Rouze P."/>
            <person name="Verhelst B."/>
            <person name="Lin Y.-C."/>
            <person name="Bayer T."/>
            <person name="Collen J."/>
            <person name="Dattolo E."/>
            <person name="De Paoli E."/>
            <person name="Dittami S."/>
            <person name="Maumus F."/>
            <person name="Michel G."/>
            <person name="Kersting A."/>
            <person name="Lauritano C."/>
            <person name="Lohaus R."/>
            <person name="Toepel M."/>
            <person name="Tonon T."/>
            <person name="Vanneste K."/>
            <person name="Amirebrahimi M."/>
            <person name="Brakel J."/>
            <person name="Bostroem C."/>
            <person name="Chovatia M."/>
            <person name="Grimwood J."/>
            <person name="Jenkins J.W."/>
            <person name="Jueterbock A."/>
            <person name="Mraz A."/>
            <person name="Stam W.T."/>
            <person name="Tice H."/>
            <person name="Bornberg-Bauer E."/>
            <person name="Green P.J."/>
            <person name="Pearson G.A."/>
            <person name="Procaccini G."/>
            <person name="Duarte C.M."/>
            <person name="Schmutz J."/>
            <person name="Reusch T.B.H."/>
            <person name="Van de Peer Y."/>
        </authorList>
    </citation>
    <scope>NUCLEOTIDE SEQUENCE [LARGE SCALE GENOMIC DNA]</scope>
    <source>
        <strain evidence="2">cv. Finnish</strain>
    </source>
</reference>
<organism evidence="1 2">
    <name type="scientific">Zostera marina</name>
    <name type="common">Eelgrass</name>
    <dbReference type="NCBI Taxonomy" id="29655"/>
    <lineage>
        <taxon>Eukaryota</taxon>
        <taxon>Viridiplantae</taxon>
        <taxon>Streptophyta</taxon>
        <taxon>Embryophyta</taxon>
        <taxon>Tracheophyta</taxon>
        <taxon>Spermatophyta</taxon>
        <taxon>Magnoliopsida</taxon>
        <taxon>Liliopsida</taxon>
        <taxon>Zosteraceae</taxon>
        <taxon>Zostera</taxon>
    </lineage>
</organism>
<comment type="caution">
    <text evidence="1">The sequence shown here is derived from an EMBL/GenBank/DDBJ whole genome shotgun (WGS) entry which is preliminary data.</text>
</comment>
<dbReference type="EMBL" id="LFYR01001402">
    <property type="protein sequence ID" value="KMZ62187.1"/>
    <property type="molecule type" value="Genomic_DNA"/>
</dbReference>
<sequence>MVVRRVIIKNLEIGCWEQVIMGLEVIGLVKRWRVMSVLDKISKWVQMSSSVCLK</sequence>
<accession>A0A0K9P1T9</accession>
<evidence type="ECO:0000313" key="1">
    <source>
        <dbReference type="EMBL" id="KMZ62187.1"/>
    </source>
</evidence>
<name>A0A0K9P1T9_ZOSMR</name>
<keyword evidence="2" id="KW-1185">Reference proteome</keyword>
<proteinExistence type="predicted"/>
<dbReference type="Proteomes" id="UP000036987">
    <property type="component" value="Unassembled WGS sequence"/>
</dbReference>
<protein>
    <submittedName>
        <fullName evidence="1">Uncharacterized protein</fullName>
    </submittedName>
</protein>
<evidence type="ECO:0000313" key="2">
    <source>
        <dbReference type="Proteomes" id="UP000036987"/>
    </source>
</evidence>
<dbReference type="AlphaFoldDB" id="A0A0K9P1T9"/>